<dbReference type="InterPro" id="IPR052202">
    <property type="entry name" value="Yeast_MetPath_Reg"/>
</dbReference>
<feature type="compositionally biased region" description="Basic and acidic residues" evidence="8">
    <location>
        <begin position="471"/>
        <end position="480"/>
    </location>
</feature>
<dbReference type="EMBL" id="JAVRQU010000015">
    <property type="protein sequence ID" value="KAK5694908.1"/>
    <property type="molecule type" value="Genomic_DNA"/>
</dbReference>
<organism evidence="10 11">
    <name type="scientific">Elasticomyces elasticus</name>
    <dbReference type="NCBI Taxonomy" id="574655"/>
    <lineage>
        <taxon>Eukaryota</taxon>
        <taxon>Fungi</taxon>
        <taxon>Dikarya</taxon>
        <taxon>Ascomycota</taxon>
        <taxon>Pezizomycotina</taxon>
        <taxon>Dothideomycetes</taxon>
        <taxon>Dothideomycetidae</taxon>
        <taxon>Mycosphaerellales</taxon>
        <taxon>Teratosphaeriaceae</taxon>
        <taxon>Elasticomyces</taxon>
    </lineage>
</organism>
<evidence type="ECO:0000256" key="6">
    <source>
        <dbReference type="ARBA" id="ARBA00023163"/>
    </source>
</evidence>
<dbReference type="GO" id="GO:0005634">
    <property type="term" value="C:nucleus"/>
    <property type="evidence" value="ECO:0007669"/>
    <property type="project" value="UniProtKB-SubCell"/>
</dbReference>
<protein>
    <recommendedName>
        <fullName evidence="9">Xylanolytic transcriptional activator regulatory domain-containing protein</fullName>
    </recommendedName>
</protein>
<keyword evidence="6" id="KW-0804">Transcription</keyword>
<keyword evidence="4" id="KW-0805">Transcription regulation</keyword>
<evidence type="ECO:0000256" key="3">
    <source>
        <dbReference type="ARBA" id="ARBA00022833"/>
    </source>
</evidence>
<dbReference type="AlphaFoldDB" id="A0AAN7ZM69"/>
<evidence type="ECO:0000256" key="5">
    <source>
        <dbReference type="ARBA" id="ARBA00023125"/>
    </source>
</evidence>
<evidence type="ECO:0000256" key="1">
    <source>
        <dbReference type="ARBA" id="ARBA00004123"/>
    </source>
</evidence>
<gene>
    <name evidence="10" type="ORF">LTR97_009499</name>
</gene>
<evidence type="ECO:0000259" key="9">
    <source>
        <dbReference type="SMART" id="SM00906"/>
    </source>
</evidence>
<proteinExistence type="predicted"/>
<evidence type="ECO:0000256" key="4">
    <source>
        <dbReference type="ARBA" id="ARBA00023015"/>
    </source>
</evidence>
<feature type="region of interest" description="Disordered" evidence="8">
    <location>
        <begin position="464"/>
        <end position="486"/>
    </location>
</feature>
<reference evidence="10" key="1">
    <citation type="submission" date="2023-08" db="EMBL/GenBank/DDBJ databases">
        <title>Black Yeasts Isolated from many extreme environments.</title>
        <authorList>
            <person name="Coleine C."/>
            <person name="Stajich J.E."/>
            <person name="Selbmann L."/>
        </authorList>
    </citation>
    <scope>NUCLEOTIDE SEQUENCE</scope>
    <source>
        <strain evidence="10">CCFEE 5810</strain>
    </source>
</reference>
<dbReference type="GO" id="GO:0008270">
    <property type="term" value="F:zinc ion binding"/>
    <property type="evidence" value="ECO:0007669"/>
    <property type="project" value="InterPro"/>
</dbReference>
<dbReference type="CDD" id="cd12148">
    <property type="entry name" value="fungal_TF_MHR"/>
    <property type="match status" value="1"/>
</dbReference>
<keyword evidence="2" id="KW-0479">Metal-binding</keyword>
<dbReference type="GO" id="GO:0000981">
    <property type="term" value="F:DNA-binding transcription factor activity, RNA polymerase II-specific"/>
    <property type="evidence" value="ECO:0007669"/>
    <property type="project" value="TreeGrafter"/>
</dbReference>
<evidence type="ECO:0000313" key="11">
    <source>
        <dbReference type="Proteomes" id="UP001310594"/>
    </source>
</evidence>
<keyword evidence="5" id="KW-0238">DNA-binding</keyword>
<sequence>MDRLEKSTAQAGVQSTSGAFWRAGHCSSELALAGSSDLSEYDLVSISRPSRLSGLTPGSLKESQWQKPFLLESEVQSLLDTVYTRHNAPNAPAQDKFRLLMICAIAAVPLRRRGVIDFHPYSFFLAACALTDNINILDGLDGIQNLLLIARFGVYFHTGISLWELARVCIRLCIELELHLSPLIALDPIHEQNQRRVFWECYVQDRYSSTTLGRPFAIADDDIEVLLPAPLFDNELYMQPLGSLDRVSTTVGQRLAPSPMDVFVCFVRLRQITSRIHSAFFTSRKAVNTTHRSMTAAAEVYVQYAALLADLEQWRSSTPHFVEPECLYQRQAWYDFLYEKDRNFLVRGVIASIPTQHGQPPEELVEVCIDSATRTIDLFAGMYLQKQINCTRGYFQHLFTAGLSLMYYANTISQVTGESPRSRLNEKVLVECSMVLRSLSDIMTDAKPFSRIFDLVYEHATQGRSTAASSDDGRGNDHDPTCAGTTNGLLGQVQNTTGQGLAYTSAAPQENQGTINTDFTSLDGQWGWATFPEPLMLDMEAYAGQFACGDFSDDFMTGINDWDPNTTWDNFNVL</sequence>
<dbReference type="Proteomes" id="UP001310594">
    <property type="component" value="Unassembled WGS sequence"/>
</dbReference>
<evidence type="ECO:0000313" key="10">
    <source>
        <dbReference type="EMBL" id="KAK5694908.1"/>
    </source>
</evidence>
<evidence type="ECO:0000256" key="7">
    <source>
        <dbReference type="ARBA" id="ARBA00023242"/>
    </source>
</evidence>
<dbReference type="GO" id="GO:0006351">
    <property type="term" value="P:DNA-templated transcription"/>
    <property type="evidence" value="ECO:0007669"/>
    <property type="project" value="InterPro"/>
</dbReference>
<evidence type="ECO:0000256" key="8">
    <source>
        <dbReference type="SAM" id="MobiDB-lite"/>
    </source>
</evidence>
<accession>A0AAN7ZM69</accession>
<comment type="subcellular location">
    <subcellularLocation>
        <location evidence="1">Nucleus</location>
    </subcellularLocation>
</comment>
<evidence type="ECO:0000256" key="2">
    <source>
        <dbReference type="ARBA" id="ARBA00022723"/>
    </source>
</evidence>
<dbReference type="GO" id="GO:0045944">
    <property type="term" value="P:positive regulation of transcription by RNA polymerase II"/>
    <property type="evidence" value="ECO:0007669"/>
    <property type="project" value="TreeGrafter"/>
</dbReference>
<feature type="domain" description="Xylanolytic transcriptional activator regulatory" evidence="9">
    <location>
        <begin position="162"/>
        <end position="234"/>
    </location>
</feature>
<dbReference type="PANTHER" id="PTHR47782:SF12">
    <property type="entry name" value="ZN(II)2CYS6 TRANSCRIPTION FACTOR (EUROFUNG)"/>
    <property type="match status" value="1"/>
</dbReference>
<keyword evidence="3" id="KW-0862">Zinc</keyword>
<dbReference type="SMART" id="SM00906">
    <property type="entry name" value="Fungal_trans"/>
    <property type="match status" value="1"/>
</dbReference>
<comment type="caution">
    <text evidence="10">The sequence shown here is derived from an EMBL/GenBank/DDBJ whole genome shotgun (WGS) entry which is preliminary data.</text>
</comment>
<name>A0AAN7ZM69_9PEZI</name>
<dbReference type="GO" id="GO:0043565">
    <property type="term" value="F:sequence-specific DNA binding"/>
    <property type="evidence" value="ECO:0007669"/>
    <property type="project" value="TreeGrafter"/>
</dbReference>
<dbReference type="PANTHER" id="PTHR47782">
    <property type="entry name" value="ZN(II)2CYS6 TRANSCRIPTION FACTOR (EUROFUNG)-RELATED"/>
    <property type="match status" value="1"/>
</dbReference>
<dbReference type="Pfam" id="PF04082">
    <property type="entry name" value="Fungal_trans"/>
    <property type="match status" value="1"/>
</dbReference>
<dbReference type="InterPro" id="IPR007219">
    <property type="entry name" value="XnlR_reg_dom"/>
</dbReference>
<keyword evidence="7" id="KW-0539">Nucleus</keyword>